<evidence type="ECO:0000313" key="2">
    <source>
        <dbReference type="Proteomes" id="UP000077255"/>
    </source>
</evidence>
<proteinExistence type="predicted"/>
<evidence type="ECO:0000313" key="1">
    <source>
        <dbReference type="EMBL" id="AND68457.1"/>
    </source>
</evidence>
<dbReference type="EMBL" id="CP014841">
    <property type="protein sequence ID" value="AND68457.1"/>
    <property type="molecule type" value="Genomic_DNA"/>
</dbReference>
<reference evidence="1 2" key="1">
    <citation type="submission" date="2016-02" db="EMBL/GenBank/DDBJ databases">
        <title>Complete genome sequencing and analysis of ATSB10, Dyella thiooxydans isolated from rhizosphere soil of sunflower (Helianthus annuus L.).</title>
        <authorList>
            <person name="Lee Y."/>
            <person name="Hwangbo K."/>
            <person name="Chung H."/>
            <person name="Yoo J."/>
            <person name="Kim K.Y."/>
            <person name="Sa T.M."/>
            <person name="Um Y."/>
            <person name="Madhaiyan M."/>
        </authorList>
    </citation>
    <scope>NUCLEOTIDE SEQUENCE [LARGE SCALE GENOMIC DNA]</scope>
    <source>
        <strain evidence="1 2">ATSB10</strain>
    </source>
</reference>
<keyword evidence="2" id="KW-1185">Reference proteome</keyword>
<gene>
    <name evidence="1" type="ORF">ATSB10_10030</name>
</gene>
<sequence>MSGLCSSFPMDTLIMSSQNTPHSAQNVGKVLGDSVTLWPEWTPTAGWLGRMVIGESVAAPTASLVLCVVSGTCEG</sequence>
<protein>
    <submittedName>
        <fullName evidence="1">Uncharacterized protein</fullName>
    </submittedName>
</protein>
<dbReference type="Proteomes" id="UP000077255">
    <property type="component" value="Chromosome"/>
</dbReference>
<dbReference type="KEGG" id="dtx:ATSB10_10030"/>
<dbReference type="AlphaFoldDB" id="A0A160MZN3"/>
<dbReference type="STRING" id="445710.ATSB10_10030"/>
<name>A0A160MZN3_9GAMM</name>
<accession>A0A160MZN3</accession>
<organism evidence="1 2">
    <name type="scientific">Dyella thiooxydans</name>
    <dbReference type="NCBI Taxonomy" id="445710"/>
    <lineage>
        <taxon>Bacteria</taxon>
        <taxon>Pseudomonadati</taxon>
        <taxon>Pseudomonadota</taxon>
        <taxon>Gammaproteobacteria</taxon>
        <taxon>Lysobacterales</taxon>
        <taxon>Rhodanobacteraceae</taxon>
        <taxon>Dyella</taxon>
    </lineage>
</organism>